<evidence type="ECO:0000256" key="1">
    <source>
        <dbReference type="SAM" id="Phobius"/>
    </source>
</evidence>
<feature type="transmembrane region" description="Helical" evidence="1">
    <location>
        <begin position="160"/>
        <end position="180"/>
    </location>
</feature>
<feature type="transmembrane region" description="Helical" evidence="1">
    <location>
        <begin position="252"/>
        <end position="272"/>
    </location>
</feature>
<proteinExistence type="predicted"/>
<protein>
    <submittedName>
        <fullName evidence="2">Uncharacterized protein</fullName>
    </submittedName>
</protein>
<reference evidence="2 3" key="1">
    <citation type="submission" date="2020-01" db="EMBL/GenBank/DDBJ databases">
        <authorList>
            <person name="Gupta K D."/>
        </authorList>
    </citation>
    <scope>NUCLEOTIDE SEQUENCE [LARGE SCALE GENOMIC DNA]</scope>
</reference>
<dbReference type="OrthoDB" id="3038990at2759"/>
<feature type="transmembrane region" description="Helical" evidence="1">
    <location>
        <begin position="55"/>
        <end position="78"/>
    </location>
</feature>
<keyword evidence="1" id="KW-1133">Transmembrane helix</keyword>
<name>A0A8S0VYI9_CYCAE</name>
<dbReference type="EMBL" id="CACVBS010000036">
    <property type="protein sequence ID" value="CAA7262441.1"/>
    <property type="molecule type" value="Genomic_DNA"/>
</dbReference>
<feature type="transmembrane region" description="Helical" evidence="1">
    <location>
        <begin position="225"/>
        <end position="246"/>
    </location>
</feature>
<gene>
    <name evidence="2" type="ORF">AAE3_LOCUS4623</name>
</gene>
<accession>A0A8S0VYI9</accession>
<sequence>MNTTTPLPNPFTPMAFLPPGTGISAHRLHVYVWDILIHVRQDFRLVLRSPVRLPAVVYVLSRTLTLTFILCVGIFQTAPHGIPCAIFDKVVEWLFAAAVPTTSLLFLFRVLAIFGWNKFVCVFFSLMWLCVVAGVVAPTQGLTAENIGPTKYCIHAKAETYIGVAGVVPLVNDTLVFLAISWKLMRNAHINSADPRLRGNVSLRAFLRGDYLPAFSRGLLQDEQIYYLTTVTTNLMTGVVFYLTFVPVVYRAMLAVPNAVLMNMMACCVYRWTKSARYKKLENASSTGHPSHDGPIIPLVFASKNGASTMQQPDGIEGKFGVIEIVKTEEQTRGTAFDEERDLKCDASVIV</sequence>
<dbReference type="AlphaFoldDB" id="A0A8S0VYI9"/>
<evidence type="ECO:0000313" key="3">
    <source>
        <dbReference type="Proteomes" id="UP000467700"/>
    </source>
</evidence>
<evidence type="ECO:0000313" key="2">
    <source>
        <dbReference type="EMBL" id="CAA7262441.1"/>
    </source>
</evidence>
<comment type="caution">
    <text evidence="2">The sequence shown here is derived from an EMBL/GenBank/DDBJ whole genome shotgun (WGS) entry which is preliminary data.</text>
</comment>
<organism evidence="2 3">
    <name type="scientific">Cyclocybe aegerita</name>
    <name type="common">Black poplar mushroom</name>
    <name type="synonym">Agrocybe aegerita</name>
    <dbReference type="NCBI Taxonomy" id="1973307"/>
    <lineage>
        <taxon>Eukaryota</taxon>
        <taxon>Fungi</taxon>
        <taxon>Dikarya</taxon>
        <taxon>Basidiomycota</taxon>
        <taxon>Agaricomycotina</taxon>
        <taxon>Agaricomycetes</taxon>
        <taxon>Agaricomycetidae</taxon>
        <taxon>Agaricales</taxon>
        <taxon>Agaricineae</taxon>
        <taxon>Bolbitiaceae</taxon>
        <taxon>Cyclocybe</taxon>
    </lineage>
</organism>
<keyword evidence="3" id="KW-1185">Reference proteome</keyword>
<dbReference type="Proteomes" id="UP000467700">
    <property type="component" value="Unassembled WGS sequence"/>
</dbReference>
<feature type="transmembrane region" description="Helical" evidence="1">
    <location>
        <begin position="119"/>
        <end position="140"/>
    </location>
</feature>
<keyword evidence="1" id="KW-0472">Membrane</keyword>
<keyword evidence="1" id="KW-0812">Transmembrane</keyword>
<feature type="transmembrane region" description="Helical" evidence="1">
    <location>
        <begin position="90"/>
        <end position="112"/>
    </location>
</feature>